<evidence type="ECO:0000313" key="1">
    <source>
        <dbReference type="EMBL" id="QDU18977.1"/>
    </source>
</evidence>
<dbReference type="AlphaFoldDB" id="A0A517XNB0"/>
<protein>
    <submittedName>
        <fullName evidence="1">Uncharacterized protein</fullName>
    </submittedName>
</protein>
<sequence length="126" mass="14339">MGLEGAREGYRKAWEVIEAENPDLWAEFASDDVHGMIDGLVRYKQTHYPDDRRRILTCGIPDGKVRVEWLNAAAPGVESRWEMRLYGLVRTGRKEEAIRFLGETRRMTRPAAVRKVAAVAAELGVR</sequence>
<dbReference type="RefSeq" id="WP_145234636.1">
    <property type="nucleotide sequence ID" value="NZ_CP036273.1"/>
</dbReference>
<gene>
    <name evidence="1" type="ORF">ETAA1_08780</name>
</gene>
<dbReference type="OrthoDB" id="9801392at2"/>
<accession>A0A517XNB0</accession>
<proteinExistence type="predicted"/>
<keyword evidence="2" id="KW-1185">Reference proteome</keyword>
<dbReference type="Proteomes" id="UP000319576">
    <property type="component" value="Chromosome"/>
</dbReference>
<reference evidence="1 2" key="1">
    <citation type="submission" date="2019-02" db="EMBL/GenBank/DDBJ databases">
        <title>Deep-cultivation of Planctomycetes and their phenomic and genomic characterization uncovers novel biology.</title>
        <authorList>
            <person name="Wiegand S."/>
            <person name="Jogler M."/>
            <person name="Boedeker C."/>
            <person name="Pinto D."/>
            <person name="Vollmers J."/>
            <person name="Rivas-Marin E."/>
            <person name="Kohn T."/>
            <person name="Peeters S.H."/>
            <person name="Heuer A."/>
            <person name="Rast P."/>
            <person name="Oberbeckmann S."/>
            <person name="Bunk B."/>
            <person name="Jeske O."/>
            <person name="Meyerdierks A."/>
            <person name="Storesund J.E."/>
            <person name="Kallscheuer N."/>
            <person name="Luecker S."/>
            <person name="Lage O.M."/>
            <person name="Pohl T."/>
            <person name="Merkel B.J."/>
            <person name="Hornburger P."/>
            <person name="Mueller R.-W."/>
            <person name="Bruemmer F."/>
            <person name="Labrenz M."/>
            <person name="Spormann A.M."/>
            <person name="Op den Camp H."/>
            <person name="Overmann J."/>
            <person name="Amann R."/>
            <person name="Jetten M.S.M."/>
            <person name="Mascher T."/>
            <person name="Medema M.H."/>
            <person name="Devos D.P."/>
            <person name="Kaster A.-K."/>
            <person name="Ovreas L."/>
            <person name="Rohde M."/>
            <person name="Galperin M.Y."/>
            <person name="Jogler C."/>
        </authorList>
    </citation>
    <scope>NUCLEOTIDE SEQUENCE [LARGE SCALE GENOMIC DNA]</scope>
    <source>
        <strain evidence="1 2">ETA_A1</strain>
    </source>
</reference>
<name>A0A517XNB0_9BACT</name>
<evidence type="ECO:0000313" key="2">
    <source>
        <dbReference type="Proteomes" id="UP000319576"/>
    </source>
</evidence>
<organism evidence="1 2">
    <name type="scientific">Urbifossiella limnaea</name>
    <dbReference type="NCBI Taxonomy" id="2528023"/>
    <lineage>
        <taxon>Bacteria</taxon>
        <taxon>Pseudomonadati</taxon>
        <taxon>Planctomycetota</taxon>
        <taxon>Planctomycetia</taxon>
        <taxon>Gemmatales</taxon>
        <taxon>Gemmataceae</taxon>
        <taxon>Urbifossiella</taxon>
    </lineage>
</organism>
<dbReference type="KEGG" id="uli:ETAA1_08780"/>
<dbReference type="EMBL" id="CP036273">
    <property type="protein sequence ID" value="QDU18977.1"/>
    <property type="molecule type" value="Genomic_DNA"/>
</dbReference>